<proteinExistence type="predicted"/>
<dbReference type="GO" id="GO:0004378">
    <property type="term" value="F:GDP-Man:Man(1)GlcNAc(2)-PP-Dol alpha-1,3-mannosyltransferase activity"/>
    <property type="evidence" value="ECO:0007669"/>
    <property type="project" value="InterPro"/>
</dbReference>
<dbReference type="RefSeq" id="XP_041225640.1">
    <property type="nucleotide sequence ID" value="XM_041371410.1"/>
</dbReference>
<comment type="caution">
    <text evidence="2">The sequence shown here is derived from an EMBL/GenBank/DDBJ whole genome shotgun (WGS) entry which is preliminary data.</text>
</comment>
<protein>
    <recommendedName>
        <fullName evidence="4">Alpha-1,3/1,6-mannosyltransferase ALG2</fullName>
    </recommendedName>
</protein>
<dbReference type="SUPFAM" id="SSF53756">
    <property type="entry name" value="UDP-Glycosyltransferase/glycogen phosphorylase"/>
    <property type="match status" value="1"/>
</dbReference>
<dbReference type="PANTHER" id="PTHR45918">
    <property type="entry name" value="ALPHA-1,3/1,6-MANNOSYLTRANSFERASE ALG2"/>
    <property type="match status" value="1"/>
</dbReference>
<dbReference type="InterPro" id="IPR027054">
    <property type="entry name" value="ALG2"/>
</dbReference>
<dbReference type="GO" id="GO:0012505">
    <property type="term" value="C:endomembrane system"/>
    <property type="evidence" value="ECO:0007669"/>
    <property type="project" value="TreeGrafter"/>
</dbReference>
<dbReference type="GeneID" id="64665708"/>
<dbReference type="AlphaFoldDB" id="A0AAD4E7W0"/>
<reference evidence="2" key="1">
    <citation type="journal article" date="2020" name="New Phytol.">
        <title>Comparative genomics reveals dynamic genome evolution in host specialist ectomycorrhizal fungi.</title>
        <authorList>
            <person name="Lofgren L.A."/>
            <person name="Nguyen N.H."/>
            <person name="Vilgalys R."/>
            <person name="Ruytinx J."/>
            <person name="Liao H.L."/>
            <person name="Branco S."/>
            <person name="Kuo A."/>
            <person name="LaButti K."/>
            <person name="Lipzen A."/>
            <person name="Andreopoulos W."/>
            <person name="Pangilinan J."/>
            <person name="Riley R."/>
            <person name="Hundley H."/>
            <person name="Na H."/>
            <person name="Barry K."/>
            <person name="Grigoriev I.V."/>
            <person name="Stajich J.E."/>
            <person name="Kennedy P.G."/>
        </authorList>
    </citation>
    <scope>NUCLEOTIDE SEQUENCE</scope>
    <source>
        <strain evidence="2">FC203</strain>
    </source>
</reference>
<accession>A0AAD4E7W0</accession>
<evidence type="ECO:0000256" key="1">
    <source>
        <dbReference type="ARBA" id="ARBA00022679"/>
    </source>
</evidence>
<dbReference type="Proteomes" id="UP001195769">
    <property type="component" value="Unassembled WGS sequence"/>
</dbReference>
<evidence type="ECO:0000313" key="2">
    <source>
        <dbReference type="EMBL" id="KAG1900064.1"/>
    </source>
</evidence>
<sequence>MHLMCTSAHQYVVFSVDQLSTCIPFLRMLRGKRVVFHCHFPDKLLANGVYVEDRRGQNVSIRLSDWLEEVTLTQADLILVNSKFTAQVTKLHFWN</sequence>
<keyword evidence="1" id="KW-0808">Transferase</keyword>
<dbReference type="EMBL" id="JABBWK010000029">
    <property type="protein sequence ID" value="KAG1900064.1"/>
    <property type="molecule type" value="Genomic_DNA"/>
</dbReference>
<evidence type="ECO:0008006" key="4">
    <source>
        <dbReference type="Google" id="ProtNLM"/>
    </source>
</evidence>
<organism evidence="2 3">
    <name type="scientific">Suillus fuscotomentosus</name>
    <dbReference type="NCBI Taxonomy" id="1912939"/>
    <lineage>
        <taxon>Eukaryota</taxon>
        <taxon>Fungi</taxon>
        <taxon>Dikarya</taxon>
        <taxon>Basidiomycota</taxon>
        <taxon>Agaricomycotina</taxon>
        <taxon>Agaricomycetes</taxon>
        <taxon>Agaricomycetidae</taxon>
        <taxon>Boletales</taxon>
        <taxon>Suillineae</taxon>
        <taxon>Suillaceae</taxon>
        <taxon>Suillus</taxon>
    </lineage>
</organism>
<gene>
    <name evidence="2" type="ORF">F5891DRAFT_338537</name>
</gene>
<evidence type="ECO:0000313" key="3">
    <source>
        <dbReference type="Proteomes" id="UP001195769"/>
    </source>
</evidence>
<keyword evidence="3" id="KW-1185">Reference proteome</keyword>
<name>A0AAD4E7W0_9AGAM</name>
<dbReference type="PANTHER" id="PTHR45918:SF1">
    <property type="entry name" value="ALPHA-1,3_1,6-MANNOSYLTRANSFERASE ALG2"/>
    <property type="match status" value="1"/>
</dbReference>